<reference evidence="1 2" key="1">
    <citation type="submission" date="2016-06" db="EMBL/GenBank/DDBJ databases">
        <authorList>
            <person name="Kjaerup R.B."/>
            <person name="Dalgaard T.S."/>
            <person name="Juul-Madsen H.R."/>
        </authorList>
    </citation>
    <scope>NUCLEOTIDE SEQUENCE [LARGE SCALE GENOMIC DNA]</scope>
    <source>
        <strain evidence="1 2">DSM 43363</strain>
    </source>
</reference>
<dbReference type="AlphaFoldDB" id="A0A1C6W5C9"/>
<dbReference type="EMBL" id="FMIC01000002">
    <property type="protein sequence ID" value="SCL73574.1"/>
    <property type="molecule type" value="Genomic_DNA"/>
</dbReference>
<protein>
    <recommendedName>
        <fullName evidence="3">Helix-turn-helix domain-containing protein</fullName>
    </recommendedName>
</protein>
<dbReference type="RefSeq" id="WP_091632422.1">
    <property type="nucleotide sequence ID" value="NZ_FMIC01000002.1"/>
</dbReference>
<dbReference type="Proteomes" id="UP000199343">
    <property type="component" value="Unassembled WGS sequence"/>
</dbReference>
<accession>A0A1C6W5C9</accession>
<proteinExistence type="predicted"/>
<name>A0A1C6W5C9_9ACTN</name>
<dbReference type="OrthoDB" id="3541350at2"/>
<dbReference type="STRING" id="47871.GA0070608_5875"/>
<evidence type="ECO:0000313" key="2">
    <source>
        <dbReference type="Proteomes" id="UP000199343"/>
    </source>
</evidence>
<organism evidence="1 2">
    <name type="scientific">Micromonospora peucetia</name>
    <dbReference type="NCBI Taxonomy" id="47871"/>
    <lineage>
        <taxon>Bacteria</taxon>
        <taxon>Bacillati</taxon>
        <taxon>Actinomycetota</taxon>
        <taxon>Actinomycetes</taxon>
        <taxon>Micromonosporales</taxon>
        <taxon>Micromonosporaceae</taxon>
        <taxon>Micromonospora</taxon>
    </lineage>
</organism>
<evidence type="ECO:0008006" key="3">
    <source>
        <dbReference type="Google" id="ProtNLM"/>
    </source>
</evidence>
<sequence>MKEQHPQDKSKRPVAEWTVERIRSLGVVTNVVTAGAALGIGRTKAYELAKMNQFPVRILKVGFRYLVPVADIMDLLVGETTPNHSSAEESRASS</sequence>
<gene>
    <name evidence="1" type="ORF">GA0070608_5875</name>
</gene>
<evidence type="ECO:0000313" key="1">
    <source>
        <dbReference type="EMBL" id="SCL73574.1"/>
    </source>
</evidence>